<dbReference type="Pfam" id="PF02321">
    <property type="entry name" value="OEP"/>
    <property type="match status" value="2"/>
</dbReference>
<dbReference type="InterPro" id="IPR003423">
    <property type="entry name" value="OMP_efflux"/>
</dbReference>
<dbReference type="Gene3D" id="1.20.1600.10">
    <property type="entry name" value="Outer membrane efflux proteins (OEP)"/>
    <property type="match status" value="1"/>
</dbReference>
<dbReference type="RefSeq" id="WP_104003752.1">
    <property type="nucleotide sequence ID" value="NZ_FNVQ01000002.1"/>
</dbReference>
<dbReference type="PANTHER" id="PTHR30203">
    <property type="entry name" value="OUTER MEMBRANE CATION EFFLUX PROTEIN"/>
    <property type="match status" value="1"/>
</dbReference>
<keyword evidence="2" id="KW-0449">Lipoprotein</keyword>
<keyword evidence="2" id="KW-0564">Palmitate</keyword>
<keyword evidence="2" id="KW-1134">Transmembrane beta strand</keyword>
<reference evidence="4 5" key="1">
    <citation type="submission" date="2016-10" db="EMBL/GenBank/DDBJ databases">
        <authorList>
            <person name="de Groot N.N."/>
        </authorList>
    </citation>
    <scope>NUCLEOTIDE SEQUENCE [LARGE SCALE GENOMIC DNA]</scope>
    <source>
        <strain evidence="4 5">DSM 22012</strain>
    </source>
</reference>
<evidence type="ECO:0000313" key="5">
    <source>
        <dbReference type="Proteomes" id="UP000236745"/>
    </source>
</evidence>
<dbReference type="EMBL" id="FNVQ01000002">
    <property type="protein sequence ID" value="SEG60125.1"/>
    <property type="molecule type" value="Genomic_DNA"/>
</dbReference>
<dbReference type="Gene3D" id="2.20.200.10">
    <property type="entry name" value="Outer membrane efflux proteins (OEP)"/>
    <property type="match status" value="1"/>
</dbReference>
<gene>
    <name evidence="4" type="ORF">SAMN05444390_102654</name>
</gene>
<feature type="region of interest" description="Disordered" evidence="3">
    <location>
        <begin position="106"/>
        <end position="126"/>
    </location>
</feature>
<protein>
    <submittedName>
        <fullName evidence="4">Outer membrane protein, multidrug efflux system</fullName>
    </submittedName>
</protein>
<dbReference type="PANTHER" id="PTHR30203:SF32">
    <property type="entry name" value="CATION EFFLUX SYSTEM PROTEIN CUSC"/>
    <property type="match status" value="1"/>
</dbReference>
<organism evidence="4 5">
    <name type="scientific">Marinobacterium lutimaris</name>
    <dbReference type="NCBI Taxonomy" id="568106"/>
    <lineage>
        <taxon>Bacteria</taxon>
        <taxon>Pseudomonadati</taxon>
        <taxon>Pseudomonadota</taxon>
        <taxon>Gammaproteobacteria</taxon>
        <taxon>Oceanospirillales</taxon>
        <taxon>Oceanospirillaceae</taxon>
        <taxon>Marinobacterium</taxon>
    </lineage>
</organism>
<comment type="similarity">
    <text evidence="1 2">Belongs to the outer membrane factor (OMF) (TC 1.B.17) family.</text>
</comment>
<keyword evidence="2" id="KW-0812">Transmembrane</keyword>
<feature type="signal peptide" evidence="2">
    <location>
        <begin position="1"/>
        <end position="21"/>
    </location>
</feature>
<keyword evidence="2" id="KW-0472">Membrane</keyword>
<keyword evidence="5" id="KW-1185">Reference proteome</keyword>
<keyword evidence="2" id="KW-0732">Signal</keyword>
<dbReference type="PROSITE" id="PS51257">
    <property type="entry name" value="PROKAR_LIPOPROTEIN"/>
    <property type="match status" value="1"/>
</dbReference>
<dbReference type="GO" id="GO:0009279">
    <property type="term" value="C:cell outer membrane"/>
    <property type="evidence" value="ECO:0007669"/>
    <property type="project" value="UniProtKB-SubCell"/>
</dbReference>
<accession>A0A1H6BIB4</accession>
<evidence type="ECO:0000256" key="1">
    <source>
        <dbReference type="ARBA" id="ARBA00007613"/>
    </source>
</evidence>
<proteinExistence type="inferred from homology"/>
<dbReference type="Proteomes" id="UP000236745">
    <property type="component" value="Unassembled WGS sequence"/>
</dbReference>
<feature type="chain" id="PRO_5009029608" evidence="2">
    <location>
        <begin position="22"/>
        <end position="490"/>
    </location>
</feature>
<evidence type="ECO:0000256" key="3">
    <source>
        <dbReference type="SAM" id="MobiDB-lite"/>
    </source>
</evidence>
<sequence length="490" mass="53882">MPKIVQIKRLTLLLSLTSLTAACSLAPEYKRPEAPVPDSWQQQEVAGADTTAQAIQLLDWQSFVTDPSLARVVQVALDNNRDLKQALLNVEAARATYGIQRSEQLPGLNLNSEGQGQRLPDDLRTPGSNNVQHQYQTSLGMAEFELDLFGRVRNLSDAALQEYLATEEAANSARISLVAEVIRTFLARNGAQQRYDLASRTLEAREESLKLIAARREFGAATDLDYQEALGLVQQVRVELERIDREVRQSGNALMLLTGITEEDSLLPAEPVAGYLIQQQLQPGMPSELLEQRPDIRAAERQLMARNARIGAARAAFFPRISLTGSYGSASAELSDLFSSGQRSWAFMPRLTLPIFDGGRNQANLDLAEVRKSMAIQDYEQSIQQAFTDVADALVANDTLQREETAQRALVGSSTEALRLSQSRYNAGVDDHLRYLEAQRNDFSAKRGLVDVQTQRQLALVGLFRSLGGGWQGGGSQSLKPSLLATTEGP</sequence>
<comment type="subcellular location">
    <subcellularLocation>
        <location evidence="2">Cell outer membrane</location>
        <topology evidence="2">Lipid-anchor</topology>
    </subcellularLocation>
</comment>
<dbReference type="NCBIfam" id="TIGR01845">
    <property type="entry name" value="outer_NodT"/>
    <property type="match status" value="1"/>
</dbReference>
<evidence type="ECO:0000313" key="4">
    <source>
        <dbReference type="EMBL" id="SEG60125.1"/>
    </source>
</evidence>
<dbReference type="SUPFAM" id="SSF56954">
    <property type="entry name" value="Outer membrane efflux proteins (OEP)"/>
    <property type="match status" value="1"/>
</dbReference>
<dbReference type="OrthoDB" id="9770517at2"/>
<dbReference type="InterPro" id="IPR010131">
    <property type="entry name" value="MdtP/NodT-like"/>
</dbReference>
<evidence type="ECO:0000256" key="2">
    <source>
        <dbReference type="RuleBase" id="RU362097"/>
    </source>
</evidence>
<feature type="compositionally biased region" description="Polar residues" evidence="3">
    <location>
        <begin position="106"/>
        <end position="115"/>
    </location>
</feature>
<name>A0A1H6BIB4_9GAMM</name>
<dbReference type="AlphaFoldDB" id="A0A1H6BIB4"/>
<dbReference type="GO" id="GO:0015562">
    <property type="term" value="F:efflux transmembrane transporter activity"/>
    <property type="evidence" value="ECO:0007669"/>
    <property type="project" value="InterPro"/>
</dbReference>